<keyword evidence="4 6" id="KW-1133">Transmembrane helix</keyword>
<comment type="caution">
    <text evidence="8">The sequence shown here is derived from an EMBL/GenBank/DDBJ whole genome shotgun (WGS) entry which is preliminary data.</text>
</comment>
<feature type="transmembrane region" description="Helical" evidence="6">
    <location>
        <begin position="341"/>
        <end position="363"/>
    </location>
</feature>
<dbReference type="Pfam" id="PF07690">
    <property type="entry name" value="MFS_1"/>
    <property type="match status" value="1"/>
</dbReference>
<feature type="transmembrane region" description="Helical" evidence="6">
    <location>
        <begin position="316"/>
        <end position="335"/>
    </location>
</feature>
<accession>A0AAI9N1X5</accession>
<comment type="subcellular location">
    <subcellularLocation>
        <location evidence="1">Membrane</location>
        <topology evidence="1">Multi-pass membrane protein</topology>
    </subcellularLocation>
</comment>
<feature type="transmembrane region" description="Helical" evidence="6">
    <location>
        <begin position="407"/>
        <end position="427"/>
    </location>
</feature>
<evidence type="ECO:0000313" key="8">
    <source>
        <dbReference type="EMBL" id="EOA02737.1"/>
    </source>
</evidence>
<keyword evidence="3 6" id="KW-0812">Transmembrane</keyword>
<feature type="transmembrane region" description="Helical" evidence="6">
    <location>
        <begin position="150"/>
        <end position="173"/>
    </location>
</feature>
<feature type="transmembrane region" description="Helical" evidence="6">
    <location>
        <begin position="60"/>
        <end position="80"/>
    </location>
</feature>
<organism evidence="8 9">
    <name type="scientific">Herbaspirillum frisingense GSF30</name>
    <dbReference type="NCBI Taxonomy" id="864073"/>
    <lineage>
        <taxon>Bacteria</taxon>
        <taxon>Pseudomonadati</taxon>
        <taxon>Pseudomonadota</taxon>
        <taxon>Betaproteobacteria</taxon>
        <taxon>Burkholderiales</taxon>
        <taxon>Oxalobacteraceae</taxon>
        <taxon>Herbaspirillum</taxon>
    </lineage>
</organism>
<gene>
    <name evidence="8" type="ORF">HFRIS_020981</name>
</gene>
<feature type="transmembrane region" description="Helical" evidence="6">
    <location>
        <begin position="283"/>
        <end position="304"/>
    </location>
</feature>
<feature type="transmembrane region" description="Helical" evidence="6">
    <location>
        <begin position="117"/>
        <end position="138"/>
    </location>
</feature>
<keyword evidence="2" id="KW-0813">Transport</keyword>
<name>A0AAI9N1X5_9BURK</name>
<dbReference type="RefSeq" id="WP_006464990.1">
    <property type="nucleotide sequence ID" value="NZ_AEEC02000040.1"/>
</dbReference>
<evidence type="ECO:0000256" key="3">
    <source>
        <dbReference type="ARBA" id="ARBA00022692"/>
    </source>
</evidence>
<dbReference type="AlphaFoldDB" id="A0AAI9N1X5"/>
<evidence type="ECO:0000313" key="9">
    <source>
        <dbReference type="Proteomes" id="UP000006772"/>
    </source>
</evidence>
<dbReference type="InterPro" id="IPR011701">
    <property type="entry name" value="MFS"/>
</dbReference>
<evidence type="ECO:0000256" key="5">
    <source>
        <dbReference type="ARBA" id="ARBA00023136"/>
    </source>
</evidence>
<feature type="domain" description="Major facilitator superfamily (MFS) profile" evidence="7">
    <location>
        <begin position="26"/>
        <end position="431"/>
    </location>
</feature>
<evidence type="ECO:0000256" key="4">
    <source>
        <dbReference type="ARBA" id="ARBA00022989"/>
    </source>
</evidence>
<evidence type="ECO:0000256" key="6">
    <source>
        <dbReference type="SAM" id="Phobius"/>
    </source>
</evidence>
<keyword evidence="5 6" id="KW-0472">Membrane</keyword>
<evidence type="ECO:0000256" key="2">
    <source>
        <dbReference type="ARBA" id="ARBA00022448"/>
    </source>
</evidence>
<feature type="transmembrane region" description="Helical" evidence="6">
    <location>
        <begin position="370"/>
        <end position="395"/>
    </location>
</feature>
<dbReference type="Gene3D" id="1.20.1250.20">
    <property type="entry name" value="MFS general substrate transporter like domains"/>
    <property type="match status" value="2"/>
</dbReference>
<dbReference type="FunFam" id="1.20.1250.20:FF:000018">
    <property type="entry name" value="MFS transporter permease"/>
    <property type="match status" value="1"/>
</dbReference>
<dbReference type="PROSITE" id="PS50850">
    <property type="entry name" value="MFS"/>
    <property type="match status" value="1"/>
</dbReference>
<feature type="transmembrane region" description="Helical" evidence="6">
    <location>
        <begin position="185"/>
        <end position="207"/>
    </location>
</feature>
<protein>
    <submittedName>
        <fullName evidence="8">Major facilitator superfamily transporter</fullName>
    </submittedName>
</protein>
<dbReference type="PANTHER" id="PTHR43791">
    <property type="entry name" value="PERMEASE-RELATED"/>
    <property type="match status" value="1"/>
</dbReference>
<evidence type="ECO:0000259" key="7">
    <source>
        <dbReference type="PROSITE" id="PS50850"/>
    </source>
</evidence>
<dbReference type="InterPro" id="IPR020846">
    <property type="entry name" value="MFS_dom"/>
</dbReference>
<dbReference type="GO" id="GO:0016020">
    <property type="term" value="C:membrane"/>
    <property type="evidence" value="ECO:0007669"/>
    <property type="project" value="UniProtKB-SubCell"/>
</dbReference>
<feature type="transmembrane region" description="Helical" evidence="6">
    <location>
        <begin position="22"/>
        <end position="40"/>
    </location>
</feature>
<evidence type="ECO:0000256" key="1">
    <source>
        <dbReference type="ARBA" id="ARBA00004141"/>
    </source>
</evidence>
<dbReference type="GO" id="GO:0022857">
    <property type="term" value="F:transmembrane transporter activity"/>
    <property type="evidence" value="ECO:0007669"/>
    <property type="project" value="InterPro"/>
</dbReference>
<dbReference type="SUPFAM" id="SSF103473">
    <property type="entry name" value="MFS general substrate transporter"/>
    <property type="match status" value="1"/>
</dbReference>
<sequence>MTTTTIPASAAEHMETQLYRRITWRFVPLLMICFVFAYLDRVNISFAKLQMQSDLGFSDAVYGLGASIFFVGYFLFEVPSNMILHKVGPKRWIARIMVTWGIASAAMMFVTSETSFYVLRFLIGSLEAGFVPGALYFFTNWFPSARRGRINSLFMAAIAVCGIIGGPISGGIMKFTHGVSALHGWQWLFLLEGIPSILLGVVCYLVIDDHIEDAGWLKPEEKRLLIERIAAEPKSEAAHSFGEAIRQPATIVMSLIYLMLASGIYGLVFWMPQLIKSAGTDDTFIIGLISMVPYLCAGLGMILIGRNSDRTGERRWHLAACALMGAIGYAASAWFGSNTLILVVALSAAATGIIAGIGLFWILPPRVLSGAAAAAGIALINSVGQLGGIITPYMVGKIRDITGSAALGLYVVALECLVGAALLLWALPRRVYFKEPAQQ</sequence>
<dbReference type="InterPro" id="IPR036259">
    <property type="entry name" value="MFS_trans_sf"/>
</dbReference>
<dbReference type="Proteomes" id="UP000006772">
    <property type="component" value="Unassembled WGS sequence"/>
</dbReference>
<reference evidence="8 9" key="1">
    <citation type="journal article" date="2013" name="Front. Microbiol.">
        <title>The genome of the endophytic bacterium H. frisingense GSF30(T) identifies diverse strategies in the Herbaspirillum genus to interact with plants.</title>
        <authorList>
            <person name="Straub D."/>
            <person name="Rothballer M."/>
            <person name="Hartmann A."/>
            <person name="Ludewig U."/>
        </authorList>
    </citation>
    <scope>NUCLEOTIDE SEQUENCE [LARGE SCALE GENOMIC DNA]</scope>
    <source>
        <strain evidence="8 9">GSF30</strain>
    </source>
</reference>
<dbReference type="CDD" id="cd17319">
    <property type="entry name" value="MFS_ExuT_GudP_like"/>
    <property type="match status" value="1"/>
</dbReference>
<dbReference type="PANTHER" id="PTHR43791:SF36">
    <property type="entry name" value="TRANSPORTER, PUTATIVE (AFU_ORTHOLOGUE AFUA_6G08340)-RELATED"/>
    <property type="match status" value="1"/>
</dbReference>
<proteinExistence type="predicted"/>
<dbReference type="EMBL" id="AEEC02000040">
    <property type="protein sequence ID" value="EOA02737.1"/>
    <property type="molecule type" value="Genomic_DNA"/>
</dbReference>
<feature type="transmembrane region" description="Helical" evidence="6">
    <location>
        <begin position="249"/>
        <end position="271"/>
    </location>
</feature>
<feature type="transmembrane region" description="Helical" evidence="6">
    <location>
        <begin position="92"/>
        <end position="111"/>
    </location>
</feature>